<dbReference type="FunFam" id="2.70.210.12:FF:000001">
    <property type="entry name" value="GTPase Obg"/>
    <property type="match status" value="1"/>
</dbReference>
<dbReference type="EC" id="3.6.5.-" evidence="9"/>
<feature type="binding site" evidence="9">
    <location>
        <begin position="190"/>
        <end position="194"/>
    </location>
    <ligand>
        <name>GTP</name>
        <dbReference type="ChEBI" id="CHEBI:37565"/>
    </ligand>
</feature>
<dbReference type="InterPro" id="IPR031167">
    <property type="entry name" value="G_OBG"/>
</dbReference>
<keyword evidence="3 9" id="KW-0963">Cytoplasm</keyword>
<dbReference type="PRINTS" id="PR00326">
    <property type="entry name" value="GTP1OBG"/>
</dbReference>
<comment type="similarity">
    <text evidence="2 9">Belongs to the TRAFAC class OBG-HflX-like GTPase superfamily. OBG GTPase family.</text>
</comment>
<dbReference type="SUPFAM" id="SSF102741">
    <property type="entry name" value="Obg GTP-binding protein C-terminal domain"/>
    <property type="match status" value="1"/>
</dbReference>
<dbReference type="GO" id="GO:0005525">
    <property type="term" value="F:GTP binding"/>
    <property type="evidence" value="ECO:0007669"/>
    <property type="project" value="UniProtKB-UniRule"/>
</dbReference>
<evidence type="ECO:0000256" key="3">
    <source>
        <dbReference type="ARBA" id="ARBA00022490"/>
    </source>
</evidence>
<dbReference type="GO" id="GO:0003924">
    <property type="term" value="F:GTPase activity"/>
    <property type="evidence" value="ECO:0007669"/>
    <property type="project" value="UniProtKB-UniRule"/>
</dbReference>
<evidence type="ECO:0000256" key="4">
    <source>
        <dbReference type="ARBA" id="ARBA00022723"/>
    </source>
</evidence>
<evidence type="ECO:0000259" key="12">
    <source>
        <dbReference type="PROSITE" id="PS51883"/>
    </source>
</evidence>
<dbReference type="InterPro" id="IPR006169">
    <property type="entry name" value="GTP1_OBG_dom"/>
</dbReference>
<evidence type="ECO:0000259" key="10">
    <source>
        <dbReference type="PROSITE" id="PS51710"/>
    </source>
</evidence>
<dbReference type="SUPFAM" id="SSF82051">
    <property type="entry name" value="Obg GTP-binding protein N-terminal domain"/>
    <property type="match status" value="1"/>
</dbReference>
<comment type="cofactor">
    <cofactor evidence="1 9">
        <name>Mg(2+)</name>
        <dbReference type="ChEBI" id="CHEBI:18420"/>
    </cofactor>
</comment>
<dbReference type="InterPro" id="IPR036726">
    <property type="entry name" value="GTP1_OBG_dom_sf"/>
</dbReference>
<dbReference type="GO" id="GO:0000287">
    <property type="term" value="F:magnesium ion binding"/>
    <property type="evidence" value="ECO:0007669"/>
    <property type="project" value="InterPro"/>
</dbReference>
<dbReference type="InterPro" id="IPR036346">
    <property type="entry name" value="GTP-bd_prot_GTP1/OBG_C_sf"/>
</dbReference>
<dbReference type="PIRSF" id="PIRSF002401">
    <property type="entry name" value="GTP_bd_Obg/CgtA"/>
    <property type="match status" value="1"/>
</dbReference>
<dbReference type="Pfam" id="PF01926">
    <property type="entry name" value="MMR_HSR1"/>
    <property type="match status" value="1"/>
</dbReference>
<dbReference type="Pfam" id="PF09269">
    <property type="entry name" value="DUF1967"/>
    <property type="match status" value="1"/>
</dbReference>
<dbReference type="InterPro" id="IPR027417">
    <property type="entry name" value="P-loop_NTPase"/>
</dbReference>
<dbReference type="PROSITE" id="PS00905">
    <property type="entry name" value="GTP1_OBG"/>
    <property type="match status" value="1"/>
</dbReference>
<evidence type="ECO:0000313" key="14">
    <source>
        <dbReference type="Proteomes" id="UP000050417"/>
    </source>
</evidence>
<feature type="binding site" evidence="9">
    <location>
        <begin position="212"/>
        <end position="215"/>
    </location>
    <ligand>
        <name>GTP</name>
        <dbReference type="ChEBI" id="CHEBI:37565"/>
    </ligand>
</feature>
<dbReference type="PANTHER" id="PTHR11702:SF31">
    <property type="entry name" value="MITOCHONDRIAL RIBOSOME-ASSOCIATED GTPASE 2"/>
    <property type="match status" value="1"/>
</dbReference>
<dbReference type="NCBIfam" id="TIGR03595">
    <property type="entry name" value="Obg_CgtA_exten"/>
    <property type="match status" value="1"/>
</dbReference>
<dbReference type="SUPFAM" id="SSF52540">
    <property type="entry name" value="P-loop containing nucleoside triphosphate hydrolases"/>
    <property type="match status" value="1"/>
</dbReference>
<dbReference type="Gene3D" id="3.30.300.350">
    <property type="entry name" value="GTP-binding protein OBG, C-terminal domain"/>
    <property type="match status" value="1"/>
</dbReference>
<evidence type="ECO:0000256" key="8">
    <source>
        <dbReference type="ARBA" id="ARBA00023134"/>
    </source>
</evidence>
<evidence type="ECO:0000256" key="9">
    <source>
        <dbReference type="HAMAP-Rule" id="MF_01454"/>
    </source>
</evidence>
<proteinExistence type="inferred from homology"/>
<evidence type="ECO:0000256" key="5">
    <source>
        <dbReference type="ARBA" id="ARBA00022741"/>
    </source>
</evidence>
<dbReference type="NCBIfam" id="NF008956">
    <property type="entry name" value="PRK12299.1"/>
    <property type="match status" value="1"/>
</dbReference>
<feature type="binding site" evidence="9">
    <location>
        <begin position="165"/>
        <end position="172"/>
    </location>
    <ligand>
        <name>GTP</name>
        <dbReference type="ChEBI" id="CHEBI:37565"/>
    </ligand>
</feature>
<dbReference type="AlphaFoldDB" id="A0A0P6X113"/>
<dbReference type="GO" id="GO:0005737">
    <property type="term" value="C:cytoplasm"/>
    <property type="evidence" value="ECO:0007669"/>
    <property type="project" value="UniProtKB-SubCell"/>
</dbReference>
<dbReference type="HAMAP" id="MF_01454">
    <property type="entry name" value="GTPase_Obg"/>
    <property type="match status" value="1"/>
</dbReference>
<comment type="subunit">
    <text evidence="9">Monomer.</text>
</comment>
<dbReference type="InterPro" id="IPR014100">
    <property type="entry name" value="GTP-bd_Obg/CgtA"/>
</dbReference>
<dbReference type="InterPro" id="IPR045086">
    <property type="entry name" value="OBG_GTPase"/>
</dbReference>
<feature type="domain" description="OBG-type G" evidence="10">
    <location>
        <begin position="159"/>
        <end position="327"/>
    </location>
</feature>
<evidence type="ECO:0000313" key="13">
    <source>
        <dbReference type="EMBL" id="KPL76004.1"/>
    </source>
</evidence>
<dbReference type="NCBIfam" id="NF008955">
    <property type="entry name" value="PRK12297.1"/>
    <property type="match status" value="1"/>
</dbReference>
<dbReference type="CDD" id="cd01898">
    <property type="entry name" value="Obg"/>
    <property type="match status" value="1"/>
</dbReference>
<feature type="binding site" evidence="9">
    <location>
        <begin position="279"/>
        <end position="282"/>
    </location>
    <ligand>
        <name>GTP</name>
        <dbReference type="ChEBI" id="CHEBI:37565"/>
    </ligand>
</feature>
<dbReference type="RefSeq" id="WP_075063183.1">
    <property type="nucleotide sequence ID" value="NZ_LGCL01000026.1"/>
</dbReference>
<accession>A0A0P6X113</accession>
<dbReference type="PROSITE" id="PS51710">
    <property type="entry name" value="G_OBG"/>
    <property type="match status" value="1"/>
</dbReference>
<reference evidence="13 14" key="1">
    <citation type="submission" date="2015-07" db="EMBL/GenBank/DDBJ databases">
        <title>Genome sequence of Ornatilinea apprima DSM 23815.</title>
        <authorList>
            <person name="Hemp J."/>
            <person name="Ward L.M."/>
            <person name="Pace L.A."/>
            <person name="Fischer W.W."/>
        </authorList>
    </citation>
    <scope>NUCLEOTIDE SEQUENCE [LARGE SCALE GENOMIC DNA]</scope>
    <source>
        <strain evidence="13 14">P3M-1</strain>
    </source>
</reference>
<dbReference type="InterPro" id="IPR015349">
    <property type="entry name" value="OCT_dom"/>
</dbReference>
<gene>
    <name evidence="9" type="primary">obg</name>
    <name evidence="13" type="ORF">ADN00_11615</name>
</gene>
<dbReference type="InterPro" id="IPR006073">
    <property type="entry name" value="GTP-bd"/>
</dbReference>
<feature type="binding site" evidence="9">
    <location>
        <position position="172"/>
    </location>
    <ligand>
        <name>Mg(2+)</name>
        <dbReference type="ChEBI" id="CHEBI:18420"/>
    </ligand>
</feature>
<dbReference type="Proteomes" id="UP000050417">
    <property type="component" value="Unassembled WGS sequence"/>
</dbReference>
<dbReference type="InterPro" id="IPR006074">
    <property type="entry name" value="GTP1-OBG_CS"/>
</dbReference>
<keyword evidence="7 9" id="KW-0460">Magnesium</keyword>
<dbReference type="EMBL" id="LGCL01000026">
    <property type="protein sequence ID" value="KPL76004.1"/>
    <property type="molecule type" value="Genomic_DNA"/>
</dbReference>
<feature type="binding site" evidence="9">
    <location>
        <begin position="308"/>
        <end position="310"/>
    </location>
    <ligand>
        <name>GTP</name>
        <dbReference type="ChEBI" id="CHEBI:37565"/>
    </ligand>
</feature>
<feature type="domain" description="OCT" evidence="11">
    <location>
        <begin position="342"/>
        <end position="419"/>
    </location>
</feature>
<feature type="binding site" evidence="9">
    <location>
        <position position="192"/>
    </location>
    <ligand>
        <name>Mg(2+)</name>
        <dbReference type="ChEBI" id="CHEBI:18420"/>
    </ligand>
</feature>
<dbReference type="PROSITE" id="PS51883">
    <property type="entry name" value="OBG"/>
    <property type="match status" value="1"/>
</dbReference>
<dbReference type="GO" id="GO:0042254">
    <property type="term" value="P:ribosome biogenesis"/>
    <property type="evidence" value="ECO:0007669"/>
    <property type="project" value="UniProtKB-UniRule"/>
</dbReference>
<evidence type="ECO:0000256" key="2">
    <source>
        <dbReference type="ARBA" id="ARBA00007699"/>
    </source>
</evidence>
<keyword evidence="4 9" id="KW-0479">Metal-binding</keyword>
<sequence length="419" mass="45822">MFIDEACIFVRSGKGGDGMVHFHREKYVPRGGPDGGDGGKGGDVVLEVIPTLNTLSNFRHQTRYEAKSGAAGGPNNMSGRSAEDLIIPVPPGTLVYNDATGELMGDLVSAGQRLIVCKGGRGGRGNQHYASSRNQVPRMATKGEPSEELNLRLELKLIADAGLVGVPNAGKSSLLAAVTNARPKIAPYPFTTIEPNLGVVELDDTHTMILADIPGLIEGAHMGVGLGDAFLRHIQRTRVLVHILDGLSEDPLADFSQINSEMALFDPGLARKPQIIAFNKMDLPEVQEKWAAIKKVLEKKGYEVFSISAAARQDLRPLMWRVYQLIEETPEPEIKEELPVYRVEEAPSAFEIFQDEEGYHVTGKAIERAAAMTYWEHDASVRRFHKILNVLGIEDALIKAGVEEGDTVFIGDYELEWSD</sequence>
<keyword evidence="8 9" id="KW-0342">GTP-binding</keyword>
<protein>
    <recommendedName>
        <fullName evidence="9">GTPase Obg</fullName>
        <ecNumber evidence="9">3.6.5.-</ecNumber>
    </recommendedName>
    <alternativeName>
        <fullName evidence="9">GTP-binding protein Obg</fullName>
    </alternativeName>
</protein>
<dbReference type="STRING" id="1134406.ADN00_11615"/>
<evidence type="ECO:0000256" key="6">
    <source>
        <dbReference type="ARBA" id="ARBA00022801"/>
    </source>
</evidence>
<dbReference type="PATRIC" id="fig|1134406.4.peg.3798"/>
<dbReference type="NCBIfam" id="NF008954">
    <property type="entry name" value="PRK12296.1"/>
    <property type="match status" value="1"/>
</dbReference>
<organism evidence="13 14">
    <name type="scientific">Ornatilinea apprima</name>
    <dbReference type="NCBI Taxonomy" id="1134406"/>
    <lineage>
        <taxon>Bacteria</taxon>
        <taxon>Bacillati</taxon>
        <taxon>Chloroflexota</taxon>
        <taxon>Anaerolineae</taxon>
        <taxon>Anaerolineales</taxon>
        <taxon>Anaerolineaceae</taxon>
        <taxon>Ornatilinea</taxon>
    </lineage>
</organism>
<dbReference type="PROSITE" id="PS51881">
    <property type="entry name" value="OCT"/>
    <property type="match status" value="1"/>
</dbReference>
<dbReference type="Pfam" id="PF01018">
    <property type="entry name" value="GTP1_OBG"/>
    <property type="match status" value="1"/>
</dbReference>
<evidence type="ECO:0000256" key="1">
    <source>
        <dbReference type="ARBA" id="ARBA00001946"/>
    </source>
</evidence>
<comment type="subcellular location">
    <subcellularLocation>
        <location evidence="9">Cytoplasm</location>
    </subcellularLocation>
</comment>
<dbReference type="PANTHER" id="PTHR11702">
    <property type="entry name" value="DEVELOPMENTALLY REGULATED GTP-BINDING PROTEIN-RELATED"/>
    <property type="match status" value="1"/>
</dbReference>
<feature type="domain" description="Obg" evidence="12">
    <location>
        <begin position="1"/>
        <end position="158"/>
    </location>
</feature>
<evidence type="ECO:0000259" key="11">
    <source>
        <dbReference type="PROSITE" id="PS51881"/>
    </source>
</evidence>
<name>A0A0P6X113_9CHLR</name>
<comment type="function">
    <text evidence="9">An essential GTPase which binds GTP, GDP and possibly (p)ppGpp with moderate affinity, with high nucleotide exchange rates and a fairly low GTP hydrolysis rate. Plays a role in control of the cell cycle, stress response, ribosome biogenesis and in those bacteria that undergo differentiation, in morphogenesis control.</text>
</comment>
<dbReference type="NCBIfam" id="TIGR02729">
    <property type="entry name" value="Obg_CgtA"/>
    <property type="match status" value="1"/>
</dbReference>
<keyword evidence="14" id="KW-1185">Reference proteome</keyword>
<evidence type="ECO:0000256" key="7">
    <source>
        <dbReference type="ARBA" id="ARBA00022842"/>
    </source>
</evidence>
<comment type="caution">
    <text evidence="13">The sequence shown here is derived from an EMBL/GenBank/DDBJ whole genome shotgun (WGS) entry which is preliminary data.</text>
</comment>
<keyword evidence="5 9" id="KW-0547">Nucleotide-binding</keyword>
<keyword evidence="6 9" id="KW-0378">Hydrolase</keyword>
<dbReference type="OrthoDB" id="9807318at2"/>
<dbReference type="Gene3D" id="3.40.50.300">
    <property type="entry name" value="P-loop containing nucleotide triphosphate hydrolases"/>
    <property type="match status" value="1"/>
</dbReference>
<dbReference type="Gene3D" id="2.70.210.12">
    <property type="entry name" value="GTP1/OBG domain"/>
    <property type="match status" value="1"/>
</dbReference>